<evidence type="ECO:0008006" key="4">
    <source>
        <dbReference type="Google" id="ProtNLM"/>
    </source>
</evidence>
<name>A0A0P0UQL6_9GAMM</name>
<feature type="chain" id="PRO_5006056010" description="DUF2946 domain-containing protein" evidence="1">
    <location>
        <begin position="21"/>
        <end position="100"/>
    </location>
</feature>
<sequence length="100" mass="11005">MKILLSLILLAFMSLANANADNIIAHNNIQHCLMNEQSMDMSAEQHLSGCCDISCAQHLVTDAQITPLESYISQPLLVVVNVDNFYTSFSSKMLLPPPIV</sequence>
<reference evidence="2 3" key="1">
    <citation type="journal article" date="2000" name="Mar. Ecol. Prog. Ser.">
        <title>Phylogenetic characterization of endosymbionts in three hydrothermal vent mussels: influence on host distributions.</title>
        <authorList>
            <person name="Fujiwara Y."/>
            <person name="Takai K."/>
            <person name="Uematsu K."/>
            <person name="Tsuchida S."/>
            <person name="Hunt J.C."/>
            <person name="Hashimoto J."/>
        </authorList>
    </citation>
    <scope>NUCLEOTIDE SEQUENCE [LARGE SCALE GENOMIC DNA]</scope>
    <source>
        <strain evidence="2 3">Myojin Knoll</strain>
    </source>
</reference>
<proteinExistence type="predicted"/>
<dbReference type="Proteomes" id="UP000067399">
    <property type="component" value="Chromosome"/>
</dbReference>
<gene>
    <name evidence="2" type="ORF">BSEPE_0350</name>
</gene>
<keyword evidence="3" id="KW-1185">Reference proteome</keyword>
<dbReference type="RefSeq" id="WP_066043202.1">
    <property type="nucleotide sequence ID" value="NZ_AP013042.1"/>
</dbReference>
<evidence type="ECO:0000313" key="2">
    <source>
        <dbReference type="EMBL" id="BAS67364.1"/>
    </source>
</evidence>
<dbReference type="KEGG" id="ebh:BSEPE_0350"/>
<evidence type="ECO:0000313" key="3">
    <source>
        <dbReference type="Proteomes" id="UP000067399"/>
    </source>
</evidence>
<reference evidence="2 3" key="2">
    <citation type="journal article" date="2016" name="ISME J.">
        <title>Heterogeneous composition of key metabolic gene clusters in a vent mussel symbiont population.</title>
        <authorList>
            <person name="Ikuta T."/>
            <person name="Takaki Y."/>
            <person name="Nagai Y."/>
            <person name="Shimamura S."/>
            <person name="Tsuda M."/>
            <person name="Kawagucci S."/>
            <person name="Aoki Y."/>
            <person name="Inoue K."/>
            <person name="Teruya M."/>
            <person name="Satou K."/>
            <person name="Teruya K."/>
            <person name="Shimoji M."/>
            <person name="Tamotsu H."/>
            <person name="Hirano T."/>
            <person name="Maruyama T."/>
            <person name="Yoshida T."/>
        </authorList>
    </citation>
    <scope>NUCLEOTIDE SEQUENCE [LARGE SCALE GENOMIC DNA]</scope>
    <source>
        <strain evidence="2 3">Myojin Knoll</strain>
    </source>
</reference>
<protein>
    <recommendedName>
        <fullName evidence="4">DUF2946 domain-containing protein</fullName>
    </recommendedName>
</protein>
<feature type="signal peptide" evidence="1">
    <location>
        <begin position="1"/>
        <end position="20"/>
    </location>
</feature>
<accession>A0A0P0UQL6</accession>
<dbReference type="OrthoDB" id="9813988at2"/>
<dbReference type="AlphaFoldDB" id="A0A0P0UQL6"/>
<organism evidence="2 3">
    <name type="scientific">endosymbiont of Bathymodiolus septemdierum str. Myojin knoll</name>
    <dbReference type="NCBI Taxonomy" id="1303921"/>
    <lineage>
        <taxon>Bacteria</taxon>
        <taxon>Pseudomonadati</taxon>
        <taxon>Pseudomonadota</taxon>
        <taxon>Gammaproteobacteria</taxon>
        <taxon>sulfur-oxidizing symbionts</taxon>
    </lineage>
</organism>
<keyword evidence="1" id="KW-0732">Signal</keyword>
<dbReference type="EMBL" id="AP013042">
    <property type="protein sequence ID" value="BAS67364.1"/>
    <property type="molecule type" value="Genomic_DNA"/>
</dbReference>
<dbReference type="STRING" id="1303921.BSEPE_0350"/>
<evidence type="ECO:0000256" key="1">
    <source>
        <dbReference type="SAM" id="SignalP"/>
    </source>
</evidence>